<name>A0A0C9Y9S4_9AGAM</name>
<evidence type="ECO:0000256" key="1">
    <source>
        <dbReference type="SAM" id="MobiDB-lite"/>
    </source>
</evidence>
<keyword evidence="3" id="KW-1185">Reference proteome</keyword>
<protein>
    <submittedName>
        <fullName evidence="2">Uncharacterized protein</fullName>
    </submittedName>
</protein>
<reference evidence="2 3" key="1">
    <citation type="submission" date="2014-04" db="EMBL/GenBank/DDBJ databases">
        <authorList>
            <consortium name="DOE Joint Genome Institute"/>
            <person name="Kuo A."/>
            <person name="Kohler A."/>
            <person name="Costa M.D."/>
            <person name="Nagy L.G."/>
            <person name="Floudas D."/>
            <person name="Copeland A."/>
            <person name="Barry K.W."/>
            <person name="Cichocki N."/>
            <person name="Veneault-Fourrey C."/>
            <person name="LaButti K."/>
            <person name="Lindquist E.A."/>
            <person name="Lipzen A."/>
            <person name="Lundell T."/>
            <person name="Morin E."/>
            <person name="Murat C."/>
            <person name="Sun H."/>
            <person name="Tunlid A."/>
            <person name="Henrissat B."/>
            <person name="Grigoriev I.V."/>
            <person name="Hibbett D.S."/>
            <person name="Martin F."/>
            <person name="Nordberg H.P."/>
            <person name="Cantor M.N."/>
            <person name="Hua S.X."/>
        </authorList>
    </citation>
    <scope>NUCLEOTIDE SEQUENCE [LARGE SCALE GENOMIC DNA]</scope>
    <source>
        <strain evidence="2 3">441</strain>
    </source>
</reference>
<reference evidence="3" key="2">
    <citation type="submission" date="2015-01" db="EMBL/GenBank/DDBJ databases">
        <title>Evolutionary Origins and Diversification of the Mycorrhizal Mutualists.</title>
        <authorList>
            <consortium name="DOE Joint Genome Institute"/>
            <consortium name="Mycorrhizal Genomics Consortium"/>
            <person name="Kohler A."/>
            <person name="Kuo A."/>
            <person name="Nagy L.G."/>
            <person name="Floudas D."/>
            <person name="Copeland A."/>
            <person name="Barry K.W."/>
            <person name="Cichocki N."/>
            <person name="Veneault-Fourrey C."/>
            <person name="LaButti K."/>
            <person name="Lindquist E.A."/>
            <person name="Lipzen A."/>
            <person name="Lundell T."/>
            <person name="Morin E."/>
            <person name="Murat C."/>
            <person name="Riley R."/>
            <person name="Ohm R."/>
            <person name="Sun H."/>
            <person name="Tunlid A."/>
            <person name="Henrissat B."/>
            <person name="Grigoriev I.V."/>
            <person name="Hibbett D.S."/>
            <person name="Martin F."/>
        </authorList>
    </citation>
    <scope>NUCLEOTIDE SEQUENCE [LARGE SCALE GENOMIC DNA]</scope>
    <source>
        <strain evidence="3">441</strain>
    </source>
</reference>
<sequence>MRILNQLRGCEVPGRKKERFAVINREQAIPIPGIQDGLESESYQPADARCGPPLGASITTSVVRQ</sequence>
<feature type="region of interest" description="Disordered" evidence="1">
    <location>
        <begin position="43"/>
        <end position="65"/>
    </location>
</feature>
<dbReference type="Proteomes" id="UP000054018">
    <property type="component" value="Unassembled WGS sequence"/>
</dbReference>
<dbReference type="HOGENOM" id="CLU_2850608_0_0_1"/>
<accession>A0A0C9Y9S4</accession>
<evidence type="ECO:0000313" key="2">
    <source>
        <dbReference type="EMBL" id="KIK10804.1"/>
    </source>
</evidence>
<gene>
    <name evidence="2" type="ORF">PISMIDRAFT_690742</name>
</gene>
<evidence type="ECO:0000313" key="3">
    <source>
        <dbReference type="Proteomes" id="UP000054018"/>
    </source>
</evidence>
<dbReference type="AlphaFoldDB" id="A0A0C9Y9S4"/>
<organism evidence="2 3">
    <name type="scientific">Pisolithus microcarpus 441</name>
    <dbReference type="NCBI Taxonomy" id="765257"/>
    <lineage>
        <taxon>Eukaryota</taxon>
        <taxon>Fungi</taxon>
        <taxon>Dikarya</taxon>
        <taxon>Basidiomycota</taxon>
        <taxon>Agaricomycotina</taxon>
        <taxon>Agaricomycetes</taxon>
        <taxon>Agaricomycetidae</taxon>
        <taxon>Boletales</taxon>
        <taxon>Sclerodermatineae</taxon>
        <taxon>Pisolithaceae</taxon>
        <taxon>Pisolithus</taxon>
    </lineage>
</organism>
<dbReference type="EMBL" id="KN834423">
    <property type="protein sequence ID" value="KIK10804.1"/>
    <property type="molecule type" value="Genomic_DNA"/>
</dbReference>
<proteinExistence type="predicted"/>